<dbReference type="Proteomes" id="UP000269301">
    <property type="component" value="Unassembled WGS sequence"/>
</dbReference>
<sequence>MKKGLLILLMGALLIFTTACGTSVEEEATDSENTGEETNASTETEEANEAEVAIAVVEDSLKYAQEEDLDGYLNTFVTDVQDDKRTVMEETFANFDLEYEIITTDVVIESTATMVLDFNLKTVATDVTEGQEFVDNIATVQYNMNKEDGEWKIYSTEIVEEAPIEE</sequence>
<reference evidence="3 4" key="1">
    <citation type="journal article" date="2016" name="Int. J. Syst. Evol. Microbiol.">
        <title>Oceanobacillus halophilus sp. nov., a novel moderately halophilic bacterium from a hypersaline lake.</title>
        <authorList>
            <person name="Amoozegar M.A."/>
            <person name="Bagheri M."/>
            <person name="Makhdoumi A."/>
            <person name="Nikou M.M."/>
            <person name="Fazeli S.A.S."/>
            <person name="Schumann P."/>
            <person name="Sproer C."/>
            <person name="Sanchez-Porro C."/>
            <person name="Ventosa A."/>
        </authorList>
    </citation>
    <scope>NUCLEOTIDE SEQUENCE [LARGE SCALE GENOMIC DNA]</scope>
    <source>
        <strain evidence="3 4">DSM 23996</strain>
    </source>
</reference>
<keyword evidence="2" id="KW-0732">Signal</keyword>
<organism evidence="3 4">
    <name type="scientific">Oceanobacillus halophilus</name>
    <dbReference type="NCBI Taxonomy" id="930130"/>
    <lineage>
        <taxon>Bacteria</taxon>
        <taxon>Bacillati</taxon>
        <taxon>Bacillota</taxon>
        <taxon>Bacilli</taxon>
        <taxon>Bacillales</taxon>
        <taxon>Bacillaceae</taxon>
        <taxon>Oceanobacillus</taxon>
    </lineage>
</organism>
<comment type="caution">
    <text evidence="3">The sequence shown here is derived from an EMBL/GenBank/DDBJ whole genome shotgun (WGS) entry which is preliminary data.</text>
</comment>
<evidence type="ECO:0000313" key="3">
    <source>
        <dbReference type="EMBL" id="RKQ34701.1"/>
    </source>
</evidence>
<dbReference type="OrthoDB" id="6691119at2"/>
<dbReference type="RefSeq" id="WP_121203734.1">
    <property type="nucleotide sequence ID" value="NZ_RBZP01000003.1"/>
</dbReference>
<evidence type="ECO:0000256" key="1">
    <source>
        <dbReference type="SAM" id="MobiDB-lite"/>
    </source>
</evidence>
<feature type="region of interest" description="Disordered" evidence="1">
    <location>
        <begin position="25"/>
        <end position="48"/>
    </location>
</feature>
<feature type="signal peptide" evidence="2">
    <location>
        <begin position="1"/>
        <end position="21"/>
    </location>
</feature>
<accession>A0A495A4R9</accession>
<dbReference type="PROSITE" id="PS51257">
    <property type="entry name" value="PROKAR_LIPOPROTEIN"/>
    <property type="match status" value="1"/>
</dbReference>
<proteinExistence type="predicted"/>
<dbReference type="EMBL" id="RBZP01000003">
    <property type="protein sequence ID" value="RKQ34701.1"/>
    <property type="molecule type" value="Genomic_DNA"/>
</dbReference>
<keyword evidence="4" id="KW-1185">Reference proteome</keyword>
<feature type="chain" id="PRO_5039399239" description="Nuclear transport factor 2 family protein" evidence="2">
    <location>
        <begin position="22"/>
        <end position="166"/>
    </location>
</feature>
<gene>
    <name evidence="3" type="ORF">D8M06_07215</name>
</gene>
<dbReference type="AlphaFoldDB" id="A0A495A4R9"/>
<evidence type="ECO:0000313" key="4">
    <source>
        <dbReference type="Proteomes" id="UP000269301"/>
    </source>
</evidence>
<name>A0A495A4R9_9BACI</name>
<evidence type="ECO:0000256" key="2">
    <source>
        <dbReference type="SAM" id="SignalP"/>
    </source>
</evidence>
<evidence type="ECO:0008006" key="5">
    <source>
        <dbReference type="Google" id="ProtNLM"/>
    </source>
</evidence>
<protein>
    <recommendedName>
        <fullName evidence="5">Nuclear transport factor 2 family protein</fullName>
    </recommendedName>
</protein>
<feature type="compositionally biased region" description="Acidic residues" evidence="1">
    <location>
        <begin position="25"/>
        <end position="35"/>
    </location>
</feature>